<evidence type="ECO:0000313" key="3">
    <source>
        <dbReference type="Proteomes" id="UP000253688"/>
    </source>
</evidence>
<dbReference type="PROSITE" id="PS51257">
    <property type="entry name" value="PROKAR_LIPOPROTEIN"/>
    <property type="match status" value="1"/>
</dbReference>
<dbReference type="RefSeq" id="WP_112986658.1">
    <property type="nucleotide sequence ID" value="NZ_CP131470.1"/>
</dbReference>
<protein>
    <recommendedName>
        <fullName evidence="4">Lipoprotein</fullName>
    </recommendedName>
</protein>
<dbReference type="Proteomes" id="UP000253688">
    <property type="component" value="Unassembled WGS sequence"/>
</dbReference>
<evidence type="ECO:0000313" key="2">
    <source>
        <dbReference type="EMBL" id="RBA46211.1"/>
    </source>
</evidence>
<reference evidence="2 3" key="1">
    <citation type="submission" date="2018-04" db="EMBL/GenBank/DDBJ databases">
        <title>Acinetobacter junii Genome sequencing and assembly.</title>
        <authorList>
            <person name="Su J."/>
            <person name="Rensing C."/>
            <person name="Mazhar H.S."/>
        </authorList>
    </citation>
    <scope>NUCLEOTIDE SEQUENCE [LARGE SCALE GENOMIC DNA]</scope>
    <source>
        <strain evidence="2 3">SC22</strain>
    </source>
</reference>
<feature type="chain" id="PRO_5016909015" description="Lipoprotein" evidence="1">
    <location>
        <begin position="22"/>
        <end position="294"/>
    </location>
</feature>
<dbReference type="AlphaFoldDB" id="A0A365PHJ4"/>
<evidence type="ECO:0000256" key="1">
    <source>
        <dbReference type="SAM" id="SignalP"/>
    </source>
</evidence>
<feature type="signal peptide" evidence="1">
    <location>
        <begin position="1"/>
        <end position="21"/>
    </location>
</feature>
<organism evidence="2 3">
    <name type="scientific">Acinetobacter junii</name>
    <dbReference type="NCBI Taxonomy" id="40215"/>
    <lineage>
        <taxon>Bacteria</taxon>
        <taxon>Pseudomonadati</taxon>
        <taxon>Pseudomonadota</taxon>
        <taxon>Gammaproteobacteria</taxon>
        <taxon>Moraxellales</taxon>
        <taxon>Moraxellaceae</taxon>
        <taxon>Acinetobacter</taxon>
    </lineage>
</organism>
<name>A0A365PHJ4_ACIJU</name>
<keyword evidence="1" id="KW-0732">Signal</keyword>
<gene>
    <name evidence="2" type="ORF">DC346_11025</name>
</gene>
<dbReference type="EMBL" id="QEWH01000064">
    <property type="protein sequence ID" value="RBA46211.1"/>
    <property type="molecule type" value="Genomic_DNA"/>
</dbReference>
<evidence type="ECO:0008006" key="4">
    <source>
        <dbReference type="Google" id="ProtNLM"/>
    </source>
</evidence>
<sequence>MKRLIYVLLLSAIGLTVGCNAKSVEPKNLKSIKVEPCGFDYDVDNYYCKKDKLKIFENNIGIQPDFNKDYSVIKIEDGKYYRLSVLNQKNYVVYPLNYQMSKNKANFNYSVEKDELCITGDLYSYRDTYLNSKACFKIIDDAFVKVSIVENINQKTNNKSLVYLKTPISSDFFSKCNEKNSAKKCTQLENSNNRAYSLSELRKISPDFINIFNDTKIKSLNVNTFRFLPQLTDSFYSIAEKYIDTDESSSSEFYLIKIKPDLKVEKIGDYYSIDSSGVITYKDENGKILKKNLK</sequence>
<comment type="caution">
    <text evidence="2">The sequence shown here is derived from an EMBL/GenBank/DDBJ whole genome shotgun (WGS) entry which is preliminary data.</text>
</comment>
<proteinExistence type="predicted"/>
<accession>A0A365PHJ4</accession>